<name>A0A0B1TCX4_OESDE</name>
<protein>
    <submittedName>
        <fullName evidence="1">Uncharacterized protein</fullName>
    </submittedName>
</protein>
<sequence length="413" mass="46298">MFLIFSGLFFQSRNYLLGRKDTKGHPKLNPRSKEIKKIVVVGLSDTNPSDIVPPNGTMISIPRYYSDSHIQSIVDAILSDVPKTTTKRFTSTPSRTTSAPDPRDELRCLFVGDLYNIGIPYYLHQEGEFIAAVGSRYFSLKEIKGRAGMWAYGFTVFPETPNLDEVNSTYSGFMQQLGKFEYYPEAKNPLTTSRAIQVINNLKEDDDRANCLVFISAQVDTRTLPKLNPKNKQLKRIVAVGFNKTDLIEVVGERGVSVSVPISFKTADIESVVNAILGRYIPTRRPSTTPVPSSTMPREVLKCLFVGDLYNYGKDVDKYANEIRFVDSIGRDYFGLEEAKATAGLWAYGYTTFPPSPDLNKFIGTYTEFSKELQNIELIDVVSPMSTSRAIEVINDLKDGDPRVNCLVFFSAQ</sequence>
<accession>A0A0B1TCX4</accession>
<reference evidence="1 2" key="1">
    <citation type="submission" date="2014-03" db="EMBL/GenBank/DDBJ databases">
        <title>Draft genome of the hookworm Oesophagostomum dentatum.</title>
        <authorList>
            <person name="Mitreva M."/>
        </authorList>
    </citation>
    <scope>NUCLEOTIDE SEQUENCE [LARGE SCALE GENOMIC DNA]</scope>
    <source>
        <strain evidence="1 2">OD-Hann</strain>
    </source>
</reference>
<evidence type="ECO:0000313" key="1">
    <source>
        <dbReference type="EMBL" id="KHJ95418.1"/>
    </source>
</evidence>
<proteinExistence type="predicted"/>
<dbReference type="AlphaFoldDB" id="A0A0B1TCX4"/>
<dbReference type="Proteomes" id="UP000053660">
    <property type="component" value="Unassembled WGS sequence"/>
</dbReference>
<evidence type="ECO:0000313" key="2">
    <source>
        <dbReference type="Proteomes" id="UP000053660"/>
    </source>
</evidence>
<dbReference type="EMBL" id="KN549972">
    <property type="protein sequence ID" value="KHJ95418.1"/>
    <property type="molecule type" value="Genomic_DNA"/>
</dbReference>
<keyword evidence="2" id="KW-1185">Reference proteome</keyword>
<gene>
    <name evidence="1" type="ORF">OESDEN_04633</name>
</gene>
<organism evidence="1 2">
    <name type="scientific">Oesophagostomum dentatum</name>
    <name type="common">Nodular worm</name>
    <dbReference type="NCBI Taxonomy" id="61180"/>
    <lineage>
        <taxon>Eukaryota</taxon>
        <taxon>Metazoa</taxon>
        <taxon>Ecdysozoa</taxon>
        <taxon>Nematoda</taxon>
        <taxon>Chromadorea</taxon>
        <taxon>Rhabditida</taxon>
        <taxon>Rhabditina</taxon>
        <taxon>Rhabditomorpha</taxon>
        <taxon>Strongyloidea</taxon>
        <taxon>Strongylidae</taxon>
        <taxon>Oesophagostomum</taxon>
    </lineage>
</organism>